<name>A0A7J5XUZ9_DISMA</name>
<feature type="region of interest" description="Disordered" evidence="1">
    <location>
        <begin position="140"/>
        <end position="160"/>
    </location>
</feature>
<protein>
    <submittedName>
        <fullName evidence="2">Uncharacterized protein</fullName>
    </submittedName>
</protein>
<dbReference type="AlphaFoldDB" id="A0A7J5XUZ9"/>
<gene>
    <name evidence="2" type="ORF">F7725_006807</name>
</gene>
<keyword evidence="3" id="KW-1185">Reference proteome</keyword>
<comment type="caution">
    <text evidence="2">The sequence shown here is derived from an EMBL/GenBank/DDBJ whole genome shotgun (WGS) entry which is preliminary data.</text>
</comment>
<proteinExistence type="predicted"/>
<dbReference type="Proteomes" id="UP000518266">
    <property type="component" value="Unassembled WGS sequence"/>
</dbReference>
<dbReference type="EMBL" id="JAAKFY010000020">
    <property type="protein sequence ID" value="KAF3840945.1"/>
    <property type="molecule type" value="Genomic_DNA"/>
</dbReference>
<organism evidence="2 3">
    <name type="scientific">Dissostichus mawsoni</name>
    <name type="common">Antarctic cod</name>
    <dbReference type="NCBI Taxonomy" id="36200"/>
    <lineage>
        <taxon>Eukaryota</taxon>
        <taxon>Metazoa</taxon>
        <taxon>Chordata</taxon>
        <taxon>Craniata</taxon>
        <taxon>Vertebrata</taxon>
        <taxon>Euteleostomi</taxon>
        <taxon>Actinopterygii</taxon>
        <taxon>Neopterygii</taxon>
        <taxon>Teleostei</taxon>
        <taxon>Neoteleostei</taxon>
        <taxon>Acanthomorphata</taxon>
        <taxon>Eupercaria</taxon>
        <taxon>Perciformes</taxon>
        <taxon>Notothenioidei</taxon>
        <taxon>Nototheniidae</taxon>
        <taxon>Dissostichus</taxon>
    </lineage>
</organism>
<evidence type="ECO:0000256" key="1">
    <source>
        <dbReference type="SAM" id="MobiDB-lite"/>
    </source>
</evidence>
<evidence type="ECO:0000313" key="3">
    <source>
        <dbReference type="Proteomes" id="UP000518266"/>
    </source>
</evidence>
<evidence type="ECO:0000313" key="2">
    <source>
        <dbReference type="EMBL" id="KAF3840945.1"/>
    </source>
</evidence>
<sequence length="160" mass="17907">MSSTLSAPAALTPQCICSTCPSWPLASSSRKPVLSGERLLAVVAGESRSEKKSSQMELSYVLEVTVFGDPRMVLSEDDVHLLSRDRELLVVRNALWSKTVGFTQSPVFVYWSNQLPFFFSSFFLLFPTEGSTGTKLAKTSSKEQLTRGKRHYEETKTERF</sequence>
<accession>A0A7J5XUZ9</accession>
<reference evidence="2 3" key="1">
    <citation type="submission" date="2020-03" db="EMBL/GenBank/DDBJ databases">
        <title>Dissostichus mawsoni Genome sequencing and assembly.</title>
        <authorList>
            <person name="Park H."/>
        </authorList>
    </citation>
    <scope>NUCLEOTIDE SEQUENCE [LARGE SCALE GENOMIC DNA]</scope>
    <source>
        <strain evidence="2">DM0001</strain>
        <tissue evidence="2">Muscle</tissue>
    </source>
</reference>